<name>A0A563EFX3_9PSEU</name>
<evidence type="ECO:0000313" key="2">
    <source>
        <dbReference type="Proteomes" id="UP000316639"/>
    </source>
</evidence>
<dbReference type="EMBL" id="VOBR01000050">
    <property type="protein sequence ID" value="TWP44529.1"/>
    <property type="molecule type" value="Genomic_DNA"/>
</dbReference>
<dbReference type="Proteomes" id="UP000316639">
    <property type="component" value="Unassembled WGS sequence"/>
</dbReference>
<dbReference type="AlphaFoldDB" id="A0A563EFX3"/>
<organism evidence="1 2">
    <name type="scientific">Lentzea tibetensis</name>
    <dbReference type="NCBI Taxonomy" id="2591470"/>
    <lineage>
        <taxon>Bacteria</taxon>
        <taxon>Bacillati</taxon>
        <taxon>Actinomycetota</taxon>
        <taxon>Actinomycetes</taxon>
        <taxon>Pseudonocardiales</taxon>
        <taxon>Pseudonocardiaceae</taxon>
        <taxon>Lentzea</taxon>
    </lineage>
</organism>
<keyword evidence="2" id="KW-1185">Reference proteome</keyword>
<evidence type="ECO:0000313" key="1">
    <source>
        <dbReference type="EMBL" id="TWP44529.1"/>
    </source>
</evidence>
<comment type="caution">
    <text evidence="1">The sequence shown here is derived from an EMBL/GenBank/DDBJ whole genome shotgun (WGS) entry which is preliminary data.</text>
</comment>
<protein>
    <submittedName>
        <fullName evidence="1">Uncharacterized protein</fullName>
    </submittedName>
</protein>
<accession>A0A563EFX3</accession>
<sequence length="61" mass="5665">MGGCCDVWVWAGWGCGFGGGWGVGGGGGGGCGWGAGGAVGWWAGSGGGCREWGGVVRGGGE</sequence>
<reference evidence="1 2" key="1">
    <citation type="submission" date="2019-07" db="EMBL/GenBank/DDBJ databases">
        <title>Lentzea xizangensis sp. nov., isolated from Qinghai-Tibetan Plateau Soils.</title>
        <authorList>
            <person name="Huang J."/>
        </authorList>
    </citation>
    <scope>NUCLEOTIDE SEQUENCE [LARGE SCALE GENOMIC DNA]</scope>
    <source>
        <strain evidence="1 2">FXJ1.1311</strain>
    </source>
</reference>
<gene>
    <name evidence="1" type="ORF">FKR81_41135</name>
</gene>
<proteinExistence type="predicted"/>